<sequence length="137" mass="15687">MNISVETTVDAPIDNVWEAWITPEHINRWNFASEDWQCPKAEIDLTVGGRFKYRMESKDGSMGFDFEGTFTAIEAGRKFQYSLDDDRKVTIGFEESKNGVVVVETFEAEDEHSGEQQRQGWQSILNNFKSYVEASST</sequence>
<accession>A0A517QZ41</accession>
<keyword evidence="4" id="KW-1185">Reference proteome</keyword>
<evidence type="ECO:0000313" key="3">
    <source>
        <dbReference type="EMBL" id="QDT36863.1"/>
    </source>
</evidence>
<proteinExistence type="inferred from homology"/>
<dbReference type="AlphaFoldDB" id="A0A517QZ41"/>
<dbReference type="Pfam" id="PF08327">
    <property type="entry name" value="AHSA1"/>
    <property type="match status" value="1"/>
</dbReference>
<dbReference type="InterPro" id="IPR023393">
    <property type="entry name" value="START-like_dom_sf"/>
</dbReference>
<comment type="similarity">
    <text evidence="1">Belongs to the AHA1 family.</text>
</comment>
<feature type="domain" description="Activator of Hsp90 ATPase homologue 1/2-like C-terminal" evidence="2">
    <location>
        <begin position="10"/>
        <end position="133"/>
    </location>
</feature>
<dbReference type="Proteomes" id="UP000317318">
    <property type="component" value="Chromosome"/>
</dbReference>
<organism evidence="3 4">
    <name type="scientific">Stratiformator vulcanicus</name>
    <dbReference type="NCBI Taxonomy" id="2527980"/>
    <lineage>
        <taxon>Bacteria</taxon>
        <taxon>Pseudomonadati</taxon>
        <taxon>Planctomycetota</taxon>
        <taxon>Planctomycetia</taxon>
        <taxon>Planctomycetales</taxon>
        <taxon>Planctomycetaceae</taxon>
        <taxon>Stratiformator</taxon>
    </lineage>
</organism>
<name>A0A517QZ41_9PLAN</name>
<evidence type="ECO:0000313" key="4">
    <source>
        <dbReference type="Proteomes" id="UP000317318"/>
    </source>
</evidence>
<reference evidence="3 4" key="1">
    <citation type="submission" date="2019-02" db="EMBL/GenBank/DDBJ databases">
        <title>Deep-cultivation of Planctomycetes and their phenomic and genomic characterization uncovers novel biology.</title>
        <authorList>
            <person name="Wiegand S."/>
            <person name="Jogler M."/>
            <person name="Boedeker C."/>
            <person name="Pinto D."/>
            <person name="Vollmers J."/>
            <person name="Rivas-Marin E."/>
            <person name="Kohn T."/>
            <person name="Peeters S.H."/>
            <person name="Heuer A."/>
            <person name="Rast P."/>
            <person name="Oberbeckmann S."/>
            <person name="Bunk B."/>
            <person name="Jeske O."/>
            <person name="Meyerdierks A."/>
            <person name="Storesund J.E."/>
            <person name="Kallscheuer N."/>
            <person name="Luecker S."/>
            <person name="Lage O.M."/>
            <person name="Pohl T."/>
            <person name="Merkel B.J."/>
            <person name="Hornburger P."/>
            <person name="Mueller R.-W."/>
            <person name="Bruemmer F."/>
            <person name="Labrenz M."/>
            <person name="Spormann A.M."/>
            <person name="Op den Camp H."/>
            <person name="Overmann J."/>
            <person name="Amann R."/>
            <person name="Jetten M.S.M."/>
            <person name="Mascher T."/>
            <person name="Medema M.H."/>
            <person name="Devos D.P."/>
            <person name="Kaster A.-K."/>
            <person name="Ovreas L."/>
            <person name="Rohde M."/>
            <person name="Galperin M.Y."/>
            <person name="Jogler C."/>
        </authorList>
    </citation>
    <scope>NUCLEOTIDE SEQUENCE [LARGE SCALE GENOMIC DNA]</scope>
    <source>
        <strain evidence="3 4">Pan189</strain>
    </source>
</reference>
<dbReference type="OrthoDB" id="9805228at2"/>
<dbReference type="EMBL" id="CP036268">
    <property type="protein sequence ID" value="QDT36863.1"/>
    <property type="molecule type" value="Genomic_DNA"/>
</dbReference>
<dbReference type="Gene3D" id="3.30.530.20">
    <property type="match status" value="1"/>
</dbReference>
<evidence type="ECO:0000256" key="1">
    <source>
        <dbReference type="ARBA" id="ARBA00006817"/>
    </source>
</evidence>
<gene>
    <name evidence="3" type="ORF">Pan189_12270</name>
</gene>
<dbReference type="SUPFAM" id="SSF55961">
    <property type="entry name" value="Bet v1-like"/>
    <property type="match status" value="1"/>
</dbReference>
<dbReference type="CDD" id="cd08897">
    <property type="entry name" value="SRPBCC_CalC_Aha1-like_4"/>
    <property type="match status" value="1"/>
</dbReference>
<dbReference type="InterPro" id="IPR013538">
    <property type="entry name" value="ASHA1/2-like_C"/>
</dbReference>
<protein>
    <recommendedName>
        <fullName evidence="2">Activator of Hsp90 ATPase homologue 1/2-like C-terminal domain-containing protein</fullName>
    </recommendedName>
</protein>
<evidence type="ECO:0000259" key="2">
    <source>
        <dbReference type="Pfam" id="PF08327"/>
    </source>
</evidence>
<dbReference type="KEGG" id="svp:Pan189_12270"/>